<dbReference type="InterPro" id="IPR001544">
    <property type="entry name" value="Aminotrans_IV"/>
</dbReference>
<keyword evidence="1" id="KW-0808">Transferase</keyword>
<keyword evidence="2" id="KW-1185">Reference proteome</keyword>
<keyword evidence="1" id="KW-0032">Aminotransferase</keyword>
<dbReference type="Gene3D" id="3.20.10.10">
    <property type="entry name" value="D-amino Acid Aminotransferase, subunit A, domain 2"/>
    <property type="match status" value="1"/>
</dbReference>
<dbReference type="InterPro" id="IPR036038">
    <property type="entry name" value="Aminotransferase-like"/>
</dbReference>
<sequence length="421" mass="48470">MPKSDTIVPIVPFALETLPQHYLGLPAAIRNHFSAWQNLNRNAADSLTLALFHRRRLRHSCRLLGFSHPESEADILWRELETLRPRLLLRATDSTQFPIYSLRYFATAQNLATWRESQDHLPNSRMVAQGRHWLLLQRENPYSFTGELSRETLPSWATLPRVGLFPALRPSSGSIPEAEHPRQEICGSHEVHKIHKPHWPHSRFRPRSRSRSRPHSHWIAKCHRQVELAEQLSILKQEPNSVYRDCADLLCFGQHGGSVQGSVQEPSPKPLLLEGMKSNVFLVQNDIQNNILCLYTPRLRRGLAFHSGTTRNWLCHNAKRIPFLRIVQTDLYLEDLLKADGLLICNAAMGLRLVSELVLPKTCHSWLSSQSKTKPETVQQKQPDCDSCNDYDLVRQSYKPAPETLLLLEQLLAVYWKTDWL</sequence>
<dbReference type="EMBL" id="CP123443">
    <property type="protein sequence ID" value="WGK70075.1"/>
    <property type="molecule type" value="Genomic_DNA"/>
</dbReference>
<proteinExistence type="predicted"/>
<dbReference type="GO" id="GO:0008483">
    <property type="term" value="F:transaminase activity"/>
    <property type="evidence" value="ECO:0007669"/>
    <property type="project" value="UniProtKB-KW"/>
</dbReference>
<evidence type="ECO:0000313" key="2">
    <source>
        <dbReference type="Proteomes" id="UP001228690"/>
    </source>
</evidence>
<dbReference type="SUPFAM" id="SSF56752">
    <property type="entry name" value="D-aminoacid aminotransferase-like PLP-dependent enzymes"/>
    <property type="match status" value="1"/>
</dbReference>
<gene>
    <name evidence="1" type="ORF">P0082_04235</name>
</gene>
<accession>A0ABY8MKF5</accession>
<protein>
    <submittedName>
        <fullName evidence="1">Aminotransferase class IV</fullName>
    </submittedName>
</protein>
<organism evidence="1 2">
    <name type="scientific">Candidatus Haliotispira prima</name>
    <dbReference type="NCBI Taxonomy" id="3034016"/>
    <lineage>
        <taxon>Bacteria</taxon>
        <taxon>Pseudomonadati</taxon>
        <taxon>Spirochaetota</taxon>
        <taxon>Spirochaetia</taxon>
        <taxon>Spirochaetales</taxon>
        <taxon>Spirochaetaceae</taxon>
        <taxon>Candidatus Haliotispira</taxon>
    </lineage>
</organism>
<name>A0ABY8MKF5_9SPIO</name>
<dbReference type="InterPro" id="IPR043132">
    <property type="entry name" value="BCAT-like_C"/>
</dbReference>
<evidence type="ECO:0000313" key="1">
    <source>
        <dbReference type="EMBL" id="WGK70075.1"/>
    </source>
</evidence>
<dbReference type="RefSeq" id="WP_326928281.1">
    <property type="nucleotide sequence ID" value="NZ_CP123443.1"/>
</dbReference>
<dbReference type="Proteomes" id="UP001228690">
    <property type="component" value="Chromosome"/>
</dbReference>
<reference evidence="1 2" key="1">
    <citation type="submission" date="2023-04" db="EMBL/GenBank/DDBJ databases">
        <title>Spirochaete genome identified in red abalone sample constitutes a novel genus.</title>
        <authorList>
            <person name="Sharma S.P."/>
            <person name="Purcell C.M."/>
            <person name="Hyde J.R."/>
            <person name="Severin A.J."/>
        </authorList>
    </citation>
    <scope>NUCLEOTIDE SEQUENCE [LARGE SCALE GENOMIC DNA]</scope>
    <source>
        <strain evidence="1 2">SP-2023</strain>
    </source>
</reference>
<dbReference type="Pfam" id="PF01063">
    <property type="entry name" value="Aminotran_4"/>
    <property type="match status" value="1"/>
</dbReference>